<keyword evidence="1" id="KW-1133">Transmembrane helix</keyword>
<dbReference type="Proteomes" id="UP000285517">
    <property type="component" value="Chromosome"/>
</dbReference>
<protein>
    <submittedName>
        <fullName evidence="2">Uncharacterized protein</fullName>
    </submittedName>
</protein>
<dbReference type="AlphaFoldDB" id="A0A410G304"/>
<sequence>MMKPHIKEILIGLVIGLVANVAGIYLYIYFFSEHSLETTLQAAVEEGFLGSLIALGAILNLLAFFVFIKKKQLYRARGVLLATLIAALAIVISKFF</sequence>
<evidence type="ECO:0000313" key="3">
    <source>
        <dbReference type="Proteomes" id="UP000285517"/>
    </source>
</evidence>
<feature type="transmembrane region" description="Helical" evidence="1">
    <location>
        <begin position="48"/>
        <end position="67"/>
    </location>
</feature>
<dbReference type="OrthoDB" id="1362378at2"/>
<reference evidence="2 3" key="1">
    <citation type="submission" date="2019-01" db="EMBL/GenBank/DDBJ databases">
        <title>Complete genome sequencing of Aequorivita sp. H23M31.</title>
        <authorList>
            <person name="Bae J.-W."/>
        </authorList>
    </citation>
    <scope>NUCLEOTIDE SEQUENCE [LARGE SCALE GENOMIC DNA]</scope>
    <source>
        <strain evidence="2 3">H23M31</strain>
    </source>
</reference>
<proteinExistence type="predicted"/>
<dbReference type="EMBL" id="CP034951">
    <property type="protein sequence ID" value="QAA81654.1"/>
    <property type="molecule type" value="Genomic_DNA"/>
</dbReference>
<evidence type="ECO:0000313" key="2">
    <source>
        <dbReference type="EMBL" id="QAA81654.1"/>
    </source>
</evidence>
<dbReference type="KEGG" id="aev:EI546_07905"/>
<organism evidence="2 3">
    <name type="scientific">Aequorivita ciconiae</name>
    <dbReference type="NCBI Taxonomy" id="2494375"/>
    <lineage>
        <taxon>Bacteria</taxon>
        <taxon>Pseudomonadati</taxon>
        <taxon>Bacteroidota</taxon>
        <taxon>Flavobacteriia</taxon>
        <taxon>Flavobacteriales</taxon>
        <taxon>Flavobacteriaceae</taxon>
        <taxon>Aequorivita</taxon>
    </lineage>
</organism>
<accession>A0A410G304</accession>
<keyword evidence="3" id="KW-1185">Reference proteome</keyword>
<keyword evidence="1" id="KW-0472">Membrane</keyword>
<keyword evidence="1" id="KW-0812">Transmembrane</keyword>
<feature type="transmembrane region" description="Helical" evidence="1">
    <location>
        <begin position="79"/>
        <end position="95"/>
    </location>
</feature>
<gene>
    <name evidence="2" type="ORF">EI546_07905</name>
</gene>
<feature type="transmembrane region" description="Helical" evidence="1">
    <location>
        <begin position="9"/>
        <end position="28"/>
    </location>
</feature>
<name>A0A410G304_9FLAO</name>
<evidence type="ECO:0000256" key="1">
    <source>
        <dbReference type="SAM" id="Phobius"/>
    </source>
</evidence>